<dbReference type="Proteomes" id="UP000229433">
    <property type="component" value="Unassembled WGS sequence"/>
</dbReference>
<protein>
    <submittedName>
        <fullName evidence="1">Uncharacterized protein</fullName>
    </submittedName>
</protein>
<sequence length="308" mass="36118">MSSIKRWLNTAYQREIDYYFNLRLQRNQQLILKNKSKGIFAVEVFSKMGFGANFIWLLEILEYCDSEGLKPFVIFRNPSKRIGSKSFSEFVKFKNDSQKPFFLHYAVMRSFKDLDLNRAWNYNSALTLERANYLLNTYLELDTEVTEFVQNYTAIEFTAKRMIGVHYRGTDKITEAPAVSYELVKEVLLSELENESQNIQFFLASDDHNFIDYITFELGKSQILCRTINRSKNGKPIHITAKNHREVNREALIDCLILARCDKLIKTASILSGCSVVFNPNLEVEMLNEPFPEYRFFPEKFLLKSRTF</sequence>
<comment type="caution">
    <text evidence="1">The sequence shown here is derived from an EMBL/GenBank/DDBJ whole genome shotgun (WGS) entry which is preliminary data.</text>
</comment>
<dbReference type="RefSeq" id="WP_099646939.1">
    <property type="nucleotide sequence ID" value="NZ_KZ319294.1"/>
</dbReference>
<proteinExistence type="predicted"/>
<dbReference type="AlphaFoldDB" id="A0A2G1VPE9"/>
<keyword evidence="2" id="KW-1185">Reference proteome</keyword>
<dbReference type="OrthoDB" id="1421572at2"/>
<gene>
    <name evidence="1" type="ORF">CJ305_14155</name>
</gene>
<dbReference type="EMBL" id="NQXA01000012">
    <property type="protein sequence ID" value="PHQ28647.1"/>
    <property type="molecule type" value="Genomic_DNA"/>
</dbReference>
<accession>A0A2G1VPE9</accession>
<organism evidence="1 2">
    <name type="scientific">Leeuwenhoekiella nanhaiensis</name>
    <dbReference type="NCBI Taxonomy" id="1655491"/>
    <lineage>
        <taxon>Bacteria</taxon>
        <taxon>Pseudomonadati</taxon>
        <taxon>Bacteroidota</taxon>
        <taxon>Flavobacteriia</taxon>
        <taxon>Flavobacteriales</taxon>
        <taxon>Flavobacteriaceae</taxon>
        <taxon>Leeuwenhoekiella</taxon>
    </lineage>
</organism>
<name>A0A2G1VPE9_9FLAO</name>
<dbReference type="Gene3D" id="3.40.50.11350">
    <property type="match status" value="1"/>
</dbReference>
<evidence type="ECO:0000313" key="1">
    <source>
        <dbReference type="EMBL" id="PHQ28647.1"/>
    </source>
</evidence>
<evidence type="ECO:0000313" key="2">
    <source>
        <dbReference type="Proteomes" id="UP000229433"/>
    </source>
</evidence>
<reference evidence="1 2" key="1">
    <citation type="submission" date="2017-08" db="EMBL/GenBank/DDBJ databases">
        <title>The whole genome shortgun sequences of strain Leeuwenhoekiella nanhaiensis G18 from the South China Sea.</title>
        <authorList>
            <person name="Liu Q."/>
        </authorList>
    </citation>
    <scope>NUCLEOTIDE SEQUENCE [LARGE SCALE GENOMIC DNA]</scope>
    <source>
        <strain evidence="1 2">G18</strain>
    </source>
</reference>